<evidence type="ECO:0008006" key="3">
    <source>
        <dbReference type="Google" id="ProtNLM"/>
    </source>
</evidence>
<keyword evidence="2" id="KW-1185">Reference proteome</keyword>
<organism evidence="1 2">
    <name type="scientific">Acinetobacter wuhouensis</name>
    <dbReference type="NCBI Taxonomy" id="1879050"/>
    <lineage>
        <taxon>Bacteria</taxon>
        <taxon>Pseudomonadati</taxon>
        <taxon>Pseudomonadota</taxon>
        <taxon>Gammaproteobacteria</taxon>
        <taxon>Moraxellales</taxon>
        <taxon>Moraxellaceae</taxon>
        <taxon>Acinetobacter</taxon>
    </lineage>
</organism>
<accession>A0A4Q7AGX0</accession>
<dbReference type="InterPro" id="IPR038692">
    <property type="entry name" value="Cthe_2751_sf"/>
</dbReference>
<name>A0A4Q7AGX0_9GAMM</name>
<dbReference type="EMBL" id="SGSQ01000023">
    <property type="protein sequence ID" value="RZG44558.1"/>
    <property type="molecule type" value="Genomic_DNA"/>
</dbReference>
<protein>
    <recommendedName>
        <fullName evidence="3">DUF5071 domain-containing protein</fullName>
    </recommendedName>
</protein>
<gene>
    <name evidence="1" type="ORF">EXU28_14195</name>
</gene>
<dbReference type="AlphaFoldDB" id="A0A4Q7AGX0"/>
<dbReference type="Gene3D" id="1.25.40.750">
    <property type="entry name" value="Domain of unknown function DUF5071"/>
    <property type="match status" value="1"/>
</dbReference>
<evidence type="ECO:0000313" key="1">
    <source>
        <dbReference type="EMBL" id="RZG44558.1"/>
    </source>
</evidence>
<sequence length="150" mass="17523">MNIEIKQQLNEHVLDIYHLIEIADLLRKNPLEFKSLIDPNGGKQWENIAMMLPYLPLEMIEENIDHLLEGFMDLNWLGSRVLYAYLPQLDIRILKPALNRVIHHAIALGDGEWVFFINSFLENESLGLANSYREEIELSQNYLVTKGIYE</sequence>
<comment type="caution">
    <text evidence="1">The sequence shown here is derived from an EMBL/GenBank/DDBJ whole genome shotgun (WGS) entry which is preliminary data.</text>
</comment>
<proteinExistence type="predicted"/>
<dbReference type="Proteomes" id="UP000293863">
    <property type="component" value="Unassembled WGS sequence"/>
</dbReference>
<reference evidence="1 2" key="1">
    <citation type="submission" date="2019-02" db="EMBL/GenBank/DDBJ databases">
        <title>The Batch Genome Submission of Acinetobacter spp. strains.</title>
        <authorList>
            <person name="Qin J."/>
            <person name="Hu Y."/>
            <person name="Ye H."/>
            <person name="Wei L."/>
            <person name="Feng Y."/>
            <person name="Zong Z."/>
        </authorList>
    </citation>
    <scope>NUCLEOTIDE SEQUENCE [LARGE SCALE GENOMIC DNA]</scope>
    <source>
        <strain evidence="1 2">WCHAW060049</strain>
    </source>
</reference>
<dbReference type="RefSeq" id="WP_130131248.1">
    <property type="nucleotide sequence ID" value="NZ_SGSQ01000023.1"/>
</dbReference>
<evidence type="ECO:0000313" key="2">
    <source>
        <dbReference type="Proteomes" id="UP000293863"/>
    </source>
</evidence>